<comment type="caution">
    <text evidence="2">The sequence shown here is derived from an EMBL/GenBank/DDBJ whole genome shotgun (WGS) entry which is preliminary data.</text>
</comment>
<proteinExistence type="predicted"/>
<sequence>MAEKNNLEVWLRGPIAEIPASLQPVAHALLQAREEVNELTKDFPENLLWKKPGPVATPGFHLQHLTGVLDRLFTYARGESLNSDQLESLAKESNPDKASWKLAVLVQNFHFQVDKAIAQLKSTASSQLLETRAVGRDKIPSTVLGLLFHAAEHTQRHLGQLLVTVKVLKALPDSLIIE</sequence>
<dbReference type="RefSeq" id="WP_106927143.1">
    <property type="nucleotide sequence ID" value="NZ_PYFT01000001.1"/>
</dbReference>
<dbReference type="InterPro" id="IPR024775">
    <property type="entry name" value="DinB-like"/>
</dbReference>
<dbReference type="Proteomes" id="UP000240357">
    <property type="component" value="Unassembled WGS sequence"/>
</dbReference>
<keyword evidence="3" id="KW-1185">Reference proteome</keyword>
<gene>
    <name evidence="2" type="ORF">AHMF7605_05265</name>
</gene>
<evidence type="ECO:0000313" key="2">
    <source>
        <dbReference type="EMBL" id="PSR52976.1"/>
    </source>
</evidence>
<dbReference type="AlphaFoldDB" id="A0A2T2YBV8"/>
<evidence type="ECO:0000259" key="1">
    <source>
        <dbReference type="Pfam" id="PF12867"/>
    </source>
</evidence>
<evidence type="ECO:0000313" key="3">
    <source>
        <dbReference type="Proteomes" id="UP000240357"/>
    </source>
</evidence>
<organism evidence="2 3">
    <name type="scientific">Adhaeribacter arboris</name>
    <dbReference type="NCBI Taxonomy" id="2072846"/>
    <lineage>
        <taxon>Bacteria</taxon>
        <taxon>Pseudomonadati</taxon>
        <taxon>Bacteroidota</taxon>
        <taxon>Cytophagia</taxon>
        <taxon>Cytophagales</taxon>
        <taxon>Hymenobacteraceae</taxon>
        <taxon>Adhaeribacter</taxon>
    </lineage>
</organism>
<protein>
    <submittedName>
        <fullName evidence="2">DinB family protein</fullName>
    </submittedName>
</protein>
<dbReference type="Gene3D" id="1.20.120.450">
    <property type="entry name" value="dinb family like domain"/>
    <property type="match status" value="1"/>
</dbReference>
<dbReference type="Pfam" id="PF12867">
    <property type="entry name" value="DinB_2"/>
    <property type="match status" value="1"/>
</dbReference>
<accession>A0A2T2YBV8</accession>
<reference evidence="2 3" key="1">
    <citation type="submission" date="2018-03" db="EMBL/GenBank/DDBJ databases">
        <title>Adhaeribacter sp. HMF7605 Genome sequencing and assembly.</title>
        <authorList>
            <person name="Kang H."/>
            <person name="Kang J."/>
            <person name="Cha I."/>
            <person name="Kim H."/>
            <person name="Joh K."/>
        </authorList>
    </citation>
    <scope>NUCLEOTIDE SEQUENCE [LARGE SCALE GENOMIC DNA]</scope>
    <source>
        <strain evidence="2 3">HMF7605</strain>
    </source>
</reference>
<name>A0A2T2YBV8_9BACT</name>
<dbReference type="EMBL" id="PYFT01000001">
    <property type="protein sequence ID" value="PSR52976.1"/>
    <property type="molecule type" value="Genomic_DNA"/>
</dbReference>
<dbReference type="InterPro" id="IPR034660">
    <property type="entry name" value="DinB/YfiT-like"/>
</dbReference>
<dbReference type="OrthoDB" id="1439983at2"/>
<dbReference type="SUPFAM" id="SSF109854">
    <property type="entry name" value="DinB/YfiT-like putative metalloenzymes"/>
    <property type="match status" value="1"/>
</dbReference>
<feature type="domain" description="DinB-like" evidence="1">
    <location>
        <begin position="29"/>
        <end position="161"/>
    </location>
</feature>